<organism evidence="3 4">
    <name type="scientific">Cohnella hashimotonis</name>
    <dbReference type="NCBI Taxonomy" id="2826895"/>
    <lineage>
        <taxon>Bacteria</taxon>
        <taxon>Bacillati</taxon>
        <taxon>Bacillota</taxon>
        <taxon>Bacilli</taxon>
        <taxon>Bacillales</taxon>
        <taxon>Paenibacillaceae</taxon>
        <taxon>Cohnella</taxon>
    </lineage>
</organism>
<keyword evidence="1" id="KW-1133">Transmembrane helix</keyword>
<sequence>MEEHEKIEIQLTSRDIVDFNFSYMNRSGALWIISFMGVLFLAYTILQIAQGKPFGSYVFSLFFVFFSAFFPIALYRGAVRSYQNKFLQEKKIYEFTPEGFQMESESTTSKVLWPDVQRVIVNKKGINLFIASNAGHLIPQRYLAGKDAIRAMVMKYTTPKSRAKGKSKLLATIAIYLVIFLVTVAIVQFYLAKNGS</sequence>
<proteinExistence type="predicted"/>
<evidence type="ECO:0000313" key="4">
    <source>
        <dbReference type="Proteomes" id="UP001161691"/>
    </source>
</evidence>
<feature type="transmembrane region" description="Helical" evidence="1">
    <location>
        <begin position="54"/>
        <end position="75"/>
    </location>
</feature>
<evidence type="ECO:0000259" key="2">
    <source>
        <dbReference type="Pfam" id="PF14317"/>
    </source>
</evidence>
<dbReference type="InterPro" id="IPR025588">
    <property type="entry name" value="YcxB-like_C"/>
</dbReference>
<accession>A0ABT6TGN4</accession>
<gene>
    <name evidence="3" type="ORF">KB449_12940</name>
</gene>
<reference evidence="3" key="1">
    <citation type="submission" date="2023-04" db="EMBL/GenBank/DDBJ databases">
        <title>Comparative genomic analysis of Cohnella hashimotonis sp. nov., isolated from the International Space Station.</title>
        <authorList>
            <person name="Venkateswaran K."/>
            <person name="Simpson A."/>
        </authorList>
    </citation>
    <scope>NUCLEOTIDE SEQUENCE</scope>
    <source>
        <strain evidence="3">F6_2S_P_1</strain>
    </source>
</reference>
<dbReference type="RefSeq" id="WP_282908774.1">
    <property type="nucleotide sequence ID" value="NZ_JAGRPV010000001.1"/>
</dbReference>
<evidence type="ECO:0000256" key="1">
    <source>
        <dbReference type="SAM" id="Phobius"/>
    </source>
</evidence>
<name>A0ABT6TGN4_9BACL</name>
<keyword evidence="1" id="KW-0812">Transmembrane</keyword>
<comment type="caution">
    <text evidence="3">The sequence shown here is derived from an EMBL/GenBank/DDBJ whole genome shotgun (WGS) entry which is preliminary data.</text>
</comment>
<keyword evidence="4" id="KW-1185">Reference proteome</keyword>
<evidence type="ECO:0000313" key="3">
    <source>
        <dbReference type="EMBL" id="MDI4645875.1"/>
    </source>
</evidence>
<feature type="transmembrane region" description="Helical" evidence="1">
    <location>
        <begin position="169"/>
        <end position="191"/>
    </location>
</feature>
<keyword evidence="1" id="KW-0472">Membrane</keyword>
<dbReference type="Proteomes" id="UP001161691">
    <property type="component" value="Unassembled WGS sequence"/>
</dbReference>
<feature type="transmembrane region" description="Helical" evidence="1">
    <location>
        <begin position="29"/>
        <end position="48"/>
    </location>
</feature>
<protein>
    <submittedName>
        <fullName evidence="3">YcxB family protein</fullName>
    </submittedName>
</protein>
<feature type="domain" description="YcxB-like C-terminal" evidence="2">
    <location>
        <begin position="95"/>
        <end position="143"/>
    </location>
</feature>
<dbReference type="EMBL" id="JAGRPV010000001">
    <property type="protein sequence ID" value="MDI4645875.1"/>
    <property type="molecule type" value="Genomic_DNA"/>
</dbReference>
<dbReference type="Pfam" id="PF14317">
    <property type="entry name" value="YcxB"/>
    <property type="match status" value="1"/>
</dbReference>